<evidence type="ECO:0000313" key="3">
    <source>
        <dbReference type="EMBL" id="RNB82928.1"/>
    </source>
</evidence>
<reference evidence="3 4" key="1">
    <citation type="submission" date="2018-10" db="EMBL/GenBank/DDBJ databases">
        <title>Phylogenomics of Brevibacillus.</title>
        <authorList>
            <person name="Dunlap C."/>
        </authorList>
    </citation>
    <scope>NUCLEOTIDE SEQUENCE [LARGE SCALE GENOMIC DNA]</scope>
    <source>
        <strain evidence="3 4">JCM 15085</strain>
    </source>
</reference>
<evidence type="ECO:0000256" key="1">
    <source>
        <dbReference type="ARBA" id="ARBA00022801"/>
    </source>
</evidence>
<accession>A0A3M8D4V7</accession>
<dbReference type="AlphaFoldDB" id="A0A3M8D4V7"/>
<sequence length="298" mass="33161">MRTKMIVERNVIYGSTDKEFLNADVYRPVAEVEVPVVILLHGGGWQSGSKEMYAEWGPFLAESGYAAVAINYRLSTPSYATWPGVLEDVRAAVNFIVGKANEWKLDPLKMAFIGDSAGAHLAAMYALENPCNASHKIQAVVGVYGVYDLAEQFRYNLPLKKNNIRNLMGGSPDEHPEAYRAASPIHRVEEALAHPAFDTKFLIIWGELDQTALPAQSKRFAARLQELNCQVQTCSIPDQAHFWFNRIPEVPAGTLDSYPNQVIIPELMDFLDSHVKQSLPGNFSGAQVKKLQQMFGSF</sequence>
<dbReference type="RefSeq" id="WP_122912543.1">
    <property type="nucleotide sequence ID" value="NZ_RHHT01000008.1"/>
</dbReference>
<dbReference type="PANTHER" id="PTHR48081">
    <property type="entry name" value="AB HYDROLASE SUPERFAMILY PROTEIN C4A8.06C"/>
    <property type="match status" value="1"/>
</dbReference>
<dbReference type="EMBL" id="RHHT01000008">
    <property type="protein sequence ID" value="RNB82928.1"/>
    <property type="molecule type" value="Genomic_DNA"/>
</dbReference>
<gene>
    <name evidence="3" type="ORF">EDM58_05960</name>
</gene>
<dbReference type="Gene3D" id="3.40.50.1820">
    <property type="entry name" value="alpha/beta hydrolase"/>
    <property type="match status" value="1"/>
</dbReference>
<dbReference type="Proteomes" id="UP000281915">
    <property type="component" value="Unassembled WGS sequence"/>
</dbReference>
<organism evidence="3 4">
    <name type="scientific">Brevibacillus panacihumi</name>
    <dbReference type="NCBI Taxonomy" id="497735"/>
    <lineage>
        <taxon>Bacteria</taxon>
        <taxon>Bacillati</taxon>
        <taxon>Bacillota</taxon>
        <taxon>Bacilli</taxon>
        <taxon>Bacillales</taxon>
        <taxon>Paenibacillaceae</taxon>
        <taxon>Brevibacillus</taxon>
    </lineage>
</organism>
<feature type="domain" description="BD-FAE-like" evidence="2">
    <location>
        <begin position="24"/>
        <end position="224"/>
    </location>
</feature>
<proteinExistence type="predicted"/>
<evidence type="ECO:0000259" key="2">
    <source>
        <dbReference type="Pfam" id="PF20434"/>
    </source>
</evidence>
<dbReference type="Pfam" id="PF20434">
    <property type="entry name" value="BD-FAE"/>
    <property type="match status" value="1"/>
</dbReference>
<comment type="caution">
    <text evidence="3">The sequence shown here is derived from an EMBL/GenBank/DDBJ whole genome shotgun (WGS) entry which is preliminary data.</text>
</comment>
<protein>
    <submittedName>
        <fullName evidence="3">Alpha/beta hydrolase</fullName>
    </submittedName>
</protein>
<dbReference type="InterPro" id="IPR050300">
    <property type="entry name" value="GDXG_lipolytic_enzyme"/>
</dbReference>
<dbReference type="GO" id="GO:0016787">
    <property type="term" value="F:hydrolase activity"/>
    <property type="evidence" value="ECO:0007669"/>
    <property type="project" value="UniProtKB-KW"/>
</dbReference>
<keyword evidence="1 3" id="KW-0378">Hydrolase</keyword>
<name>A0A3M8D4V7_9BACL</name>
<dbReference type="InterPro" id="IPR049492">
    <property type="entry name" value="BD-FAE-like_dom"/>
</dbReference>
<dbReference type="InterPro" id="IPR029058">
    <property type="entry name" value="AB_hydrolase_fold"/>
</dbReference>
<evidence type="ECO:0000313" key="4">
    <source>
        <dbReference type="Proteomes" id="UP000281915"/>
    </source>
</evidence>
<dbReference type="SUPFAM" id="SSF53474">
    <property type="entry name" value="alpha/beta-Hydrolases"/>
    <property type="match status" value="1"/>
</dbReference>